<evidence type="ECO:0000256" key="3">
    <source>
        <dbReference type="ARBA" id="ARBA00022618"/>
    </source>
</evidence>
<comment type="similarity">
    <text evidence="9">Belongs to the 'phage' integrase family. XerC subfamily.</text>
</comment>
<dbReference type="HAMAP" id="MF_01808">
    <property type="entry name" value="Recomb_XerC_XerD"/>
    <property type="match status" value="1"/>
</dbReference>
<evidence type="ECO:0000256" key="5">
    <source>
        <dbReference type="ARBA" id="ARBA00022908"/>
    </source>
</evidence>
<dbReference type="PROSITE" id="PS51900">
    <property type="entry name" value="CB"/>
    <property type="match status" value="1"/>
</dbReference>
<comment type="function">
    <text evidence="9">Site-specific tyrosine recombinase, which acts by catalyzing the cutting and rejoining of the recombining DNA molecules. The XerC-XerD complex is essential to convert dimers of the bacterial chromosome into monomers to permit their segregation at cell division. It also contributes to the segregational stability of plasmids.</text>
</comment>
<keyword evidence="8 9" id="KW-0131">Cell cycle</keyword>
<feature type="active site" evidence="9">
    <location>
        <position position="162"/>
    </location>
</feature>
<evidence type="ECO:0000256" key="4">
    <source>
        <dbReference type="ARBA" id="ARBA00022829"/>
    </source>
</evidence>
<dbReference type="InterPro" id="IPR023009">
    <property type="entry name" value="Tyrosine_recombinase_XerC/XerD"/>
</dbReference>
<feature type="domain" description="Tyr recombinase" evidence="10">
    <location>
        <begin position="122"/>
        <end position="305"/>
    </location>
</feature>
<feature type="active site" evidence="9">
    <location>
        <position position="257"/>
    </location>
</feature>
<keyword evidence="4 9" id="KW-0159">Chromosome partition</keyword>
<dbReference type="CDD" id="cd00798">
    <property type="entry name" value="INT_XerDC_C"/>
    <property type="match status" value="1"/>
</dbReference>
<dbReference type="InterPro" id="IPR010998">
    <property type="entry name" value="Integrase_recombinase_N"/>
</dbReference>
<organism evidence="12 13">
    <name type="scientific">Desulfatitalea alkaliphila</name>
    <dbReference type="NCBI Taxonomy" id="2929485"/>
    <lineage>
        <taxon>Bacteria</taxon>
        <taxon>Pseudomonadati</taxon>
        <taxon>Thermodesulfobacteriota</taxon>
        <taxon>Desulfobacteria</taxon>
        <taxon>Desulfobacterales</taxon>
        <taxon>Desulfosarcinaceae</taxon>
        <taxon>Desulfatitalea</taxon>
    </lineage>
</organism>
<dbReference type="NCBIfam" id="NF001399">
    <property type="entry name" value="PRK00283.1"/>
    <property type="match status" value="1"/>
</dbReference>
<evidence type="ECO:0000313" key="13">
    <source>
        <dbReference type="Proteomes" id="UP001165427"/>
    </source>
</evidence>
<keyword evidence="6 9" id="KW-0238">DNA-binding</keyword>
<name>A0AA41UMF6_9BACT</name>
<evidence type="ECO:0000259" key="10">
    <source>
        <dbReference type="PROSITE" id="PS51898"/>
    </source>
</evidence>
<evidence type="ECO:0000256" key="7">
    <source>
        <dbReference type="ARBA" id="ARBA00023172"/>
    </source>
</evidence>
<dbReference type="InterPro" id="IPR011010">
    <property type="entry name" value="DNA_brk_join_enz"/>
</dbReference>
<dbReference type="GO" id="GO:0005737">
    <property type="term" value="C:cytoplasm"/>
    <property type="evidence" value="ECO:0007669"/>
    <property type="project" value="UniProtKB-SubCell"/>
</dbReference>
<keyword evidence="7 9" id="KW-0233">DNA recombination</keyword>
<dbReference type="RefSeq" id="WP_246913522.1">
    <property type="nucleotide sequence ID" value="NZ_JALJRB010000028.1"/>
</dbReference>
<dbReference type="GO" id="GO:0009037">
    <property type="term" value="F:tyrosine-based site-specific recombinase activity"/>
    <property type="evidence" value="ECO:0007669"/>
    <property type="project" value="UniProtKB-UniRule"/>
</dbReference>
<feature type="domain" description="Core-binding (CB)" evidence="11">
    <location>
        <begin position="4"/>
        <end position="101"/>
    </location>
</feature>
<dbReference type="GO" id="GO:0006313">
    <property type="term" value="P:DNA transposition"/>
    <property type="evidence" value="ECO:0007669"/>
    <property type="project" value="UniProtKB-UniRule"/>
</dbReference>
<comment type="subcellular location">
    <subcellularLocation>
        <location evidence="1 9">Cytoplasm</location>
    </subcellularLocation>
</comment>
<dbReference type="GO" id="GO:0007059">
    <property type="term" value="P:chromosome segregation"/>
    <property type="evidence" value="ECO:0007669"/>
    <property type="project" value="UniProtKB-UniRule"/>
</dbReference>
<evidence type="ECO:0000259" key="11">
    <source>
        <dbReference type="PROSITE" id="PS51900"/>
    </source>
</evidence>
<gene>
    <name evidence="9" type="primary">xerC</name>
    <name evidence="12" type="ORF">MRX98_18435</name>
</gene>
<comment type="subunit">
    <text evidence="9">Forms a cyclic heterotetrameric complex composed of two molecules of XerC and two molecules of XerD.</text>
</comment>
<dbReference type="AlphaFoldDB" id="A0AA41UMF6"/>
<protein>
    <recommendedName>
        <fullName evidence="9">Tyrosine recombinase XerC</fullName>
    </recommendedName>
</protein>
<dbReference type="PANTHER" id="PTHR30349:SF77">
    <property type="entry name" value="TYROSINE RECOMBINASE XERC"/>
    <property type="match status" value="1"/>
</dbReference>
<dbReference type="InterPro" id="IPR013762">
    <property type="entry name" value="Integrase-like_cat_sf"/>
</dbReference>
<feature type="active site" evidence="9">
    <location>
        <position position="283"/>
    </location>
</feature>
<keyword evidence="2 9" id="KW-0963">Cytoplasm</keyword>
<dbReference type="Pfam" id="PF02899">
    <property type="entry name" value="Phage_int_SAM_1"/>
    <property type="match status" value="1"/>
</dbReference>
<evidence type="ECO:0000313" key="12">
    <source>
        <dbReference type="EMBL" id="MCJ8502561.1"/>
    </source>
</evidence>
<evidence type="ECO:0000256" key="1">
    <source>
        <dbReference type="ARBA" id="ARBA00004496"/>
    </source>
</evidence>
<reference evidence="12" key="1">
    <citation type="submission" date="2022-04" db="EMBL/GenBank/DDBJ databases">
        <title>Desulfatitalea alkaliphila sp. nov., a novel anaerobic sulfate-reducing bacterium isolated from terrestrial mud volcano, Taman Peninsula, Russia.</title>
        <authorList>
            <person name="Khomyakova M.A."/>
            <person name="Merkel A.Y."/>
            <person name="Slobodkin A.I."/>
        </authorList>
    </citation>
    <scope>NUCLEOTIDE SEQUENCE</scope>
    <source>
        <strain evidence="12">M08but</strain>
    </source>
</reference>
<proteinExistence type="inferred from homology"/>
<dbReference type="InterPro" id="IPR044068">
    <property type="entry name" value="CB"/>
</dbReference>
<feature type="active site" description="O-(3'-phospho-DNA)-tyrosine intermediate" evidence="9">
    <location>
        <position position="292"/>
    </location>
</feature>
<feature type="active site" evidence="9">
    <location>
        <position position="186"/>
    </location>
</feature>
<dbReference type="Proteomes" id="UP001165427">
    <property type="component" value="Unassembled WGS sequence"/>
</dbReference>
<dbReference type="SUPFAM" id="SSF47823">
    <property type="entry name" value="lambda integrase-like, N-terminal domain"/>
    <property type="match status" value="1"/>
</dbReference>
<sequence length="311" mass="34160">MTTHCLIACIETYLERLAAEKGFSPHTVRAYRNDLLAFTAFLADRPADAPLDREQLAGVGLDQVDGLSLRRYLGQLHGQKKSKTTIARKVAAIRSFFRHLHKTGVLQDNPVEGARAPKHGKPMPTYLVVDDMFRLLEAVVPEGLLGLRNRALLETLYSAGVRVSELAGLDVEDVDFRNGTIRVLGKGNKERIVPVGRKALAAIEAYRQALAAADVSAPAGGALFLNNRMGRLTTRSIARVVERFARACGLPVPVSPHALRHSFATHLLDAGADLRAVQELLGHRSLSTTQRYTHVSIDRLMAAYDKAHPRR</sequence>
<dbReference type="Gene3D" id="1.10.443.10">
    <property type="entry name" value="Intergrase catalytic core"/>
    <property type="match status" value="1"/>
</dbReference>
<dbReference type="PANTHER" id="PTHR30349">
    <property type="entry name" value="PHAGE INTEGRASE-RELATED"/>
    <property type="match status" value="1"/>
</dbReference>
<keyword evidence="5 9" id="KW-0229">DNA integration</keyword>
<evidence type="ECO:0000256" key="2">
    <source>
        <dbReference type="ARBA" id="ARBA00022490"/>
    </source>
</evidence>
<evidence type="ECO:0000256" key="9">
    <source>
        <dbReference type="HAMAP-Rule" id="MF_01808"/>
    </source>
</evidence>
<keyword evidence="13" id="KW-1185">Reference proteome</keyword>
<accession>A0AA41UMF6</accession>
<dbReference type="GO" id="GO:0003677">
    <property type="term" value="F:DNA binding"/>
    <property type="evidence" value="ECO:0007669"/>
    <property type="project" value="UniProtKB-UniRule"/>
</dbReference>
<dbReference type="EMBL" id="JALJRB010000028">
    <property type="protein sequence ID" value="MCJ8502561.1"/>
    <property type="molecule type" value="Genomic_DNA"/>
</dbReference>
<dbReference type="SUPFAM" id="SSF56349">
    <property type="entry name" value="DNA breaking-rejoining enzymes"/>
    <property type="match status" value="1"/>
</dbReference>
<dbReference type="PROSITE" id="PS51898">
    <property type="entry name" value="TYR_RECOMBINASE"/>
    <property type="match status" value="1"/>
</dbReference>
<dbReference type="Pfam" id="PF00589">
    <property type="entry name" value="Phage_integrase"/>
    <property type="match status" value="1"/>
</dbReference>
<dbReference type="NCBIfam" id="NF040815">
    <property type="entry name" value="recomb_XerA_Arch"/>
    <property type="match status" value="1"/>
</dbReference>
<dbReference type="Gene3D" id="1.10.150.130">
    <property type="match status" value="1"/>
</dbReference>
<evidence type="ECO:0000256" key="6">
    <source>
        <dbReference type="ARBA" id="ARBA00023125"/>
    </source>
</evidence>
<dbReference type="InterPro" id="IPR050090">
    <property type="entry name" value="Tyrosine_recombinase_XerCD"/>
</dbReference>
<comment type="caution">
    <text evidence="12">The sequence shown here is derived from an EMBL/GenBank/DDBJ whole genome shotgun (WGS) entry which is preliminary data.</text>
</comment>
<dbReference type="GO" id="GO:0051301">
    <property type="term" value="P:cell division"/>
    <property type="evidence" value="ECO:0007669"/>
    <property type="project" value="UniProtKB-KW"/>
</dbReference>
<keyword evidence="3 9" id="KW-0132">Cell division</keyword>
<feature type="active site" evidence="9">
    <location>
        <position position="260"/>
    </location>
</feature>
<dbReference type="InterPro" id="IPR004107">
    <property type="entry name" value="Integrase_SAM-like_N"/>
</dbReference>
<dbReference type="InterPro" id="IPR002104">
    <property type="entry name" value="Integrase_catalytic"/>
</dbReference>
<evidence type="ECO:0000256" key="8">
    <source>
        <dbReference type="ARBA" id="ARBA00023306"/>
    </source>
</evidence>